<sequence>MRRLFPLLACLTFLAACADGARQLNKPVEPIGDFKLGHAVVIAPNIVKGPASRDATDEEWIAAVDSAIETRFRRYQGDRFFHLGVSIEGYVLAQPGIPLVFTPKSALIVNVTVFEDATGQKLNEEAMQLSALEAPSKDTFIVGSGLGQTKEEQMAALSANIALSIETWMRKQQRDAGWFGGPDAGVPIVPEPAEEVAPEAAAETADADTGEAAEVMAAVEEPELSAPAN</sequence>
<dbReference type="PROSITE" id="PS51257">
    <property type="entry name" value="PROKAR_LIPOPROTEIN"/>
    <property type="match status" value="1"/>
</dbReference>
<organism evidence="3 4">
    <name type="scientific">Roseivivax lentus</name>
    <dbReference type="NCBI Taxonomy" id="633194"/>
    <lineage>
        <taxon>Bacteria</taxon>
        <taxon>Pseudomonadati</taxon>
        <taxon>Pseudomonadota</taxon>
        <taxon>Alphaproteobacteria</taxon>
        <taxon>Rhodobacterales</taxon>
        <taxon>Roseobacteraceae</taxon>
        <taxon>Roseivivax</taxon>
    </lineage>
</organism>
<evidence type="ECO:0000256" key="1">
    <source>
        <dbReference type="SAM" id="MobiDB-lite"/>
    </source>
</evidence>
<feature type="region of interest" description="Disordered" evidence="1">
    <location>
        <begin position="189"/>
        <end position="229"/>
    </location>
</feature>
<accession>A0A1N7M5P4</accession>
<dbReference type="STRING" id="633194.SAMN05421759_1042"/>
<evidence type="ECO:0000313" key="3">
    <source>
        <dbReference type="EMBL" id="SIS81415.1"/>
    </source>
</evidence>
<dbReference type="AlphaFoldDB" id="A0A1N7M5P4"/>
<feature type="chain" id="PRO_5013134285" description="Lipoprotein" evidence="2">
    <location>
        <begin position="19"/>
        <end position="229"/>
    </location>
</feature>
<evidence type="ECO:0000313" key="4">
    <source>
        <dbReference type="Proteomes" id="UP000186684"/>
    </source>
</evidence>
<keyword evidence="2" id="KW-0732">Signal</keyword>
<feature type="signal peptide" evidence="2">
    <location>
        <begin position="1"/>
        <end position="18"/>
    </location>
</feature>
<proteinExistence type="predicted"/>
<protein>
    <recommendedName>
        <fullName evidence="5">Lipoprotein</fullName>
    </recommendedName>
</protein>
<gene>
    <name evidence="3" type="ORF">SAMN05421759_1042</name>
</gene>
<name>A0A1N7M5P4_9RHOB</name>
<dbReference type="EMBL" id="FTOQ01000004">
    <property type="protein sequence ID" value="SIS81415.1"/>
    <property type="molecule type" value="Genomic_DNA"/>
</dbReference>
<keyword evidence="4" id="KW-1185">Reference proteome</keyword>
<dbReference type="OrthoDB" id="7834608at2"/>
<evidence type="ECO:0008006" key="5">
    <source>
        <dbReference type="Google" id="ProtNLM"/>
    </source>
</evidence>
<evidence type="ECO:0000256" key="2">
    <source>
        <dbReference type="SAM" id="SignalP"/>
    </source>
</evidence>
<dbReference type="Proteomes" id="UP000186684">
    <property type="component" value="Unassembled WGS sequence"/>
</dbReference>
<dbReference type="RefSeq" id="WP_076447162.1">
    <property type="nucleotide sequence ID" value="NZ_FTOQ01000004.1"/>
</dbReference>
<reference evidence="4" key="1">
    <citation type="submission" date="2017-01" db="EMBL/GenBank/DDBJ databases">
        <authorList>
            <person name="Varghese N."/>
            <person name="Submissions S."/>
        </authorList>
    </citation>
    <scope>NUCLEOTIDE SEQUENCE [LARGE SCALE GENOMIC DNA]</scope>
    <source>
        <strain evidence="4">DSM 29430</strain>
    </source>
</reference>